<dbReference type="NCBIfam" id="TIGR00762">
    <property type="entry name" value="DegV"/>
    <property type="match status" value="1"/>
</dbReference>
<dbReference type="PANTHER" id="PTHR33434:SF3">
    <property type="entry name" value="DEGV DOMAIN-CONTAINING PROTEIN YITS"/>
    <property type="match status" value="1"/>
</dbReference>
<proteinExistence type="predicted"/>
<reference evidence="3 4" key="1">
    <citation type="submission" date="2019-03" db="EMBL/GenBank/DDBJ databases">
        <title>Genomic Encyclopedia of Type Strains, Phase IV (KMG-IV): sequencing the most valuable type-strain genomes for metagenomic binning, comparative biology and taxonomic classification.</title>
        <authorList>
            <person name="Goeker M."/>
        </authorList>
    </citation>
    <scope>NUCLEOTIDE SEQUENCE [LARGE SCALE GENOMIC DNA]</scope>
    <source>
        <strain evidence="3 4">DSM 45707</strain>
    </source>
</reference>
<dbReference type="OrthoDB" id="5429275at2"/>
<evidence type="ECO:0000313" key="3">
    <source>
        <dbReference type="EMBL" id="TCS96796.1"/>
    </source>
</evidence>
<dbReference type="Gene3D" id="3.40.50.10170">
    <property type="match status" value="1"/>
</dbReference>
<dbReference type="Pfam" id="PF02645">
    <property type="entry name" value="DegV"/>
    <property type="match status" value="1"/>
</dbReference>
<comment type="function">
    <text evidence="1">May bind long-chain fatty acids, such as palmitate, and may play a role in lipid transport or fatty acid metabolism.</text>
</comment>
<dbReference type="InterPro" id="IPR050270">
    <property type="entry name" value="DegV_domain_contain"/>
</dbReference>
<protein>
    <submittedName>
        <fullName evidence="3">DegV family protein with EDD domain</fullName>
    </submittedName>
</protein>
<keyword evidence="2" id="KW-0446">Lipid-binding</keyword>
<keyword evidence="4" id="KW-1185">Reference proteome</keyword>
<accession>A0A4R3LH05</accession>
<evidence type="ECO:0000256" key="2">
    <source>
        <dbReference type="ARBA" id="ARBA00023121"/>
    </source>
</evidence>
<sequence>MFKIAIITDSSCDLPSDLIDRFNIKVVPLRINYRDQEYRDRFDITPEEVYNRLEEEIPKTSMPAPEDMIQTFQQLQDEGYTHCLVITLSSGLSGTYNAFRLIAQDFDMKIDIIDSKGLSWVLGFLVLEAAKMIQDKIDYQDIVQKIEQAKERVKGYFIVDTLDYLKEGGRIGKVTATLGSLLNLKPIISIDNEGKYFPTAVGRGKKQAIKKMVEPVLKQIESTKASIAVLHGRAEKEAEAILERFQGLENVVELYLSNISPALVVHTGPGLVGLVVNPVDND</sequence>
<dbReference type="PROSITE" id="PS51482">
    <property type="entry name" value="DEGV"/>
    <property type="match status" value="1"/>
</dbReference>
<dbReference type="Proteomes" id="UP000294937">
    <property type="component" value="Unassembled WGS sequence"/>
</dbReference>
<evidence type="ECO:0000313" key="4">
    <source>
        <dbReference type="Proteomes" id="UP000294937"/>
    </source>
</evidence>
<dbReference type="InterPro" id="IPR003797">
    <property type="entry name" value="DegV"/>
</dbReference>
<dbReference type="SUPFAM" id="SSF82549">
    <property type="entry name" value="DAK1/DegV-like"/>
    <property type="match status" value="1"/>
</dbReference>
<name>A0A4R3LH05_9BACL</name>
<dbReference type="EMBL" id="SMAG01000001">
    <property type="protein sequence ID" value="TCS96796.1"/>
    <property type="molecule type" value="Genomic_DNA"/>
</dbReference>
<dbReference type="GO" id="GO:0008289">
    <property type="term" value="F:lipid binding"/>
    <property type="evidence" value="ECO:0007669"/>
    <property type="project" value="UniProtKB-KW"/>
</dbReference>
<gene>
    <name evidence="3" type="ORF">EDD58_101438</name>
</gene>
<dbReference type="PANTHER" id="PTHR33434">
    <property type="entry name" value="DEGV DOMAIN-CONTAINING PROTEIN DR_1986-RELATED"/>
    <property type="match status" value="1"/>
</dbReference>
<comment type="caution">
    <text evidence="3">The sequence shown here is derived from an EMBL/GenBank/DDBJ whole genome shotgun (WGS) entry which is preliminary data.</text>
</comment>
<dbReference type="InterPro" id="IPR043168">
    <property type="entry name" value="DegV_C"/>
</dbReference>
<dbReference type="Gene3D" id="3.30.1180.10">
    <property type="match status" value="1"/>
</dbReference>
<evidence type="ECO:0000256" key="1">
    <source>
        <dbReference type="ARBA" id="ARBA00003238"/>
    </source>
</evidence>
<organism evidence="3 4">
    <name type="scientific">Hazenella coriacea</name>
    <dbReference type="NCBI Taxonomy" id="1179467"/>
    <lineage>
        <taxon>Bacteria</taxon>
        <taxon>Bacillati</taxon>
        <taxon>Bacillota</taxon>
        <taxon>Bacilli</taxon>
        <taxon>Bacillales</taxon>
        <taxon>Thermoactinomycetaceae</taxon>
        <taxon>Hazenella</taxon>
    </lineage>
</organism>
<dbReference type="RefSeq" id="WP_131923178.1">
    <property type="nucleotide sequence ID" value="NZ_SMAG01000001.1"/>
</dbReference>
<dbReference type="AlphaFoldDB" id="A0A4R3LH05"/>